<proteinExistence type="predicted"/>
<keyword evidence="1" id="KW-0472">Membrane</keyword>
<keyword evidence="1" id="KW-0812">Transmembrane</keyword>
<name>A0A6C0HEI4_9ZZZZ</name>
<reference evidence="2" key="1">
    <citation type="journal article" date="2020" name="Nature">
        <title>Giant virus diversity and host interactions through global metagenomics.</title>
        <authorList>
            <person name="Schulz F."/>
            <person name="Roux S."/>
            <person name="Paez-Espino D."/>
            <person name="Jungbluth S."/>
            <person name="Walsh D.A."/>
            <person name="Denef V.J."/>
            <person name="McMahon K.D."/>
            <person name="Konstantinidis K.T."/>
            <person name="Eloe-Fadrosh E.A."/>
            <person name="Kyrpides N.C."/>
            <person name="Woyke T."/>
        </authorList>
    </citation>
    <scope>NUCLEOTIDE SEQUENCE</scope>
    <source>
        <strain evidence="2">GVMAG-M-3300023179-97</strain>
    </source>
</reference>
<accession>A0A6C0HEI4</accession>
<evidence type="ECO:0000313" key="2">
    <source>
        <dbReference type="EMBL" id="QHT79041.1"/>
    </source>
</evidence>
<evidence type="ECO:0000256" key="1">
    <source>
        <dbReference type="SAM" id="Phobius"/>
    </source>
</evidence>
<feature type="transmembrane region" description="Helical" evidence="1">
    <location>
        <begin position="226"/>
        <end position="244"/>
    </location>
</feature>
<protein>
    <submittedName>
        <fullName evidence="2">Uncharacterized protein</fullName>
    </submittedName>
</protein>
<feature type="transmembrane region" description="Helical" evidence="1">
    <location>
        <begin position="256"/>
        <end position="277"/>
    </location>
</feature>
<sequence length="334" mass="38424">MLGLGLLQSKQLTPDELNAVRKARTEYQDYLVSIQTNSNSDVKNNVITPETGISINNQIQSAYDWLKKNPNATINEVLSNKDSTTTEIQRLLTTDLPKRKFYNSIIALPTILNDLEAKKQIDKKQILDFENIIHSNTKWYEKHKKTATQIDFDQEMLKLKTNISKHFKDAKIVSYIQSQLEFAQQLSNSALESNLNKKDKKNQKLIDQTISLQSNINNMFSTAIKIFFTLVIIVLCMLSGSYAANLAIGRVPAYRILYFIYGCIPLFVPFILVYAIYTRIRDGRIPSYTILPLSIEPATTRLGRFLWKPFYWIPDQHAIDSFKKFQDLLSLQVV</sequence>
<organism evidence="2">
    <name type="scientific">viral metagenome</name>
    <dbReference type="NCBI Taxonomy" id="1070528"/>
    <lineage>
        <taxon>unclassified sequences</taxon>
        <taxon>metagenomes</taxon>
        <taxon>organismal metagenomes</taxon>
    </lineage>
</organism>
<keyword evidence="1" id="KW-1133">Transmembrane helix</keyword>
<dbReference type="EMBL" id="MN739944">
    <property type="protein sequence ID" value="QHT79041.1"/>
    <property type="molecule type" value="Genomic_DNA"/>
</dbReference>
<dbReference type="AlphaFoldDB" id="A0A6C0HEI4"/>